<dbReference type="InterPro" id="IPR050351">
    <property type="entry name" value="BphY/WalK/GraS-like"/>
</dbReference>
<evidence type="ECO:0000256" key="5">
    <source>
        <dbReference type="ARBA" id="ARBA00022553"/>
    </source>
</evidence>
<dbReference type="SMART" id="SM00387">
    <property type="entry name" value="HATPase_c"/>
    <property type="match status" value="1"/>
</dbReference>
<dbReference type="CDD" id="cd06225">
    <property type="entry name" value="HAMP"/>
    <property type="match status" value="1"/>
</dbReference>
<evidence type="ECO:0000256" key="1">
    <source>
        <dbReference type="ARBA" id="ARBA00000085"/>
    </source>
</evidence>
<dbReference type="InterPro" id="IPR003661">
    <property type="entry name" value="HisK_dim/P_dom"/>
</dbReference>
<dbReference type="InterPro" id="IPR005467">
    <property type="entry name" value="His_kinase_dom"/>
</dbReference>
<dbReference type="PROSITE" id="PS50112">
    <property type="entry name" value="PAS"/>
    <property type="match status" value="1"/>
</dbReference>
<evidence type="ECO:0000313" key="17">
    <source>
        <dbReference type="Proteomes" id="UP001596002"/>
    </source>
</evidence>
<evidence type="ECO:0000256" key="8">
    <source>
        <dbReference type="ARBA" id="ARBA00022777"/>
    </source>
</evidence>
<dbReference type="RefSeq" id="WP_380026216.1">
    <property type="nucleotide sequence ID" value="NZ_JBHSHC010000098.1"/>
</dbReference>
<evidence type="ECO:0000256" key="3">
    <source>
        <dbReference type="ARBA" id="ARBA00012438"/>
    </source>
</evidence>
<feature type="transmembrane region" description="Helical" evidence="12">
    <location>
        <begin position="12"/>
        <end position="31"/>
    </location>
</feature>
<comment type="caution">
    <text evidence="16">The sequence shown here is derived from an EMBL/GenBank/DDBJ whole genome shotgun (WGS) entry which is preliminary data.</text>
</comment>
<evidence type="ECO:0000256" key="2">
    <source>
        <dbReference type="ARBA" id="ARBA00004651"/>
    </source>
</evidence>
<feature type="domain" description="HAMP" evidence="15">
    <location>
        <begin position="189"/>
        <end position="241"/>
    </location>
</feature>
<comment type="subcellular location">
    <subcellularLocation>
        <location evidence="2">Cell membrane</location>
        <topology evidence="2">Multi-pass membrane protein</topology>
    </subcellularLocation>
</comment>
<dbReference type="Pfam" id="PF00512">
    <property type="entry name" value="HisKA"/>
    <property type="match status" value="1"/>
</dbReference>
<dbReference type="Pfam" id="PF08448">
    <property type="entry name" value="PAS_4"/>
    <property type="match status" value="1"/>
</dbReference>
<dbReference type="Gene3D" id="3.30.565.10">
    <property type="entry name" value="Histidine kinase-like ATPase, C-terminal domain"/>
    <property type="match status" value="1"/>
</dbReference>
<dbReference type="SMART" id="SM00304">
    <property type="entry name" value="HAMP"/>
    <property type="match status" value="1"/>
</dbReference>
<dbReference type="InterPro" id="IPR035965">
    <property type="entry name" value="PAS-like_dom_sf"/>
</dbReference>
<keyword evidence="12" id="KW-1133">Transmembrane helix</keyword>
<dbReference type="SUPFAM" id="SSF55785">
    <property type="entry name" value="PYP-like sensor domain (PAS domain)"/>
    <property type="match status" value="1"/>
</dbReference>
<keyword evidence="17" id="KW-1185">Reference proteome</keyword>
<dbReference type="CDD" id="cd00082">
    <property type="entry name" value="HisKA"/>
    <property type="match status" value="1"/>
</dbReference>
<evidence type="ECO:0000259" key="14">
    <source>
        <dbReference type="PROSITE" id="PS50112"/>
    </source>
</evidence>
<dbReference type="CDD" id="cd00130">
    <property type="entry name" value="PAS"/>
    <property type="match status" value="1"/>
</dbReference>
<keyword evidence="6" id="KW-0808">Transferase</keyword>
<dbReference type="InterPro" id="IPR004358">
    <property type="entry name" value="Sig_transdc_His_kin-like_C"/>
</dbReference>
<comment type="catalytic activity">
    <reaction evidence="1">
        <text>ATP + protein L-histidine = ADP + protein N-phospho-L-histidine.</text>
        <dbReference type="EC" id="2.7.13.3"/>
    </reaction>
</comment>
<accession>A0ABV9Q234</accession>
<feature type="domain" description="PAS" evidence="14">
    <location>
        <begin position="246"/>
        <end position="291"/>
    </location>
</feature>
<evidence type="ECO:0000256" key="9">
    <source>
        <dbReference type="ARBA" id="ARBA00022840"/>
    </source>
</evidence>
<keyword evidence="11 12" id="KW-0472">Membrane</keyword>
<proteinExistence type="predicted"/>
<keyword evidence="9" id="KW-0067">ATP-binding</keyword>
<dbReference type="Gene3D" id="1.10.287.130">
    <property type="match status" value="1"/>
</dbReference>
<dbReference type="NCBIfam" id="NF046044">
    <property type="entry name" value="PnpS"/>
    <property type="match status" value="1"/>
</dbReference>
<name>A0ABV9Q234_9BACL</name>
<dbReference type="Pfam" id="PF02518">
    <property type="entry name" value="HATPase_c"/>
    <property type="match status" value="1"/>
</dbReference>
<feature type="transmembrane region" description="Helical" evidence="12">
    <location>
        <begin position="165"/>
        <end position="189"/>
    </location>
</feature>
<dbReference type="Gene3D" id="3.30.450.20">
    <property type="entry name" value="PAS domain"/>
    <property type="match status" value="1"/>
</dbReference>
<keyword evidence="7" id="KW-0547">Nucleotide-binding</keyword>
<evidence type="ECO:0000256" key="7">
    <source>
        <dbReference type="ARBA" id="ARBA00022741"/>
    </source>
</evidence>
<dbReference type="Gene3D" id="1.10.8.500">
    <property type="entry name" value="HAMP domain in histidine kinase"/>
    <property type="match status" value="1"/>
</dbReference>
<evidence type="ECO:0000313" key="16">
    <source>
        <dbReference type="EMBL" id="MFC4768261.1"/>
    </source>
</evidence>
<dbReference type="PRINTS" id="PR00344">
    <property type="entry name" value="BCTRLSENSOR"/>
</dbReference>
<dbReference type="PROSITE" id="PS50109">
    <property type="entry name" value="HIS_KIN"/>
    <property type="match status" value="1"/>
</dbReference>
<dbReference type="EMBL" id="JBHSHC010000098">
    <property type="protein sequence ID" value="MFC4768261.1"/>
    <property type="molecule type" value="Genomic_DNA"/>
</dbReference>
<dbReference type="GO" id="GO:0016301">
    <property type="term" value="F:kinase activity"/>
    <property type="evidence" value="ECO:0007669"/>
    <property type="project" value="UniProtKB-KW"/>
</dbReference>
<dbReference type="InterPro" id="IPR013656">
    <property type="entry name" value="PAS_4"/>
</dbReference>
<dbReference type="PANTHER" id="PTHR45453:SF1">
    <property type="entry name" value="PHOSPHATE REGULON SENSOR PROTEIN PHOR"/>
    <property type="match status" value="1"/>
</dbReference>
<evidence type="ECO:0000256" key="10">
    <source>
        <dbReference type="ARBA" id="ARBA00023012"/>
    </source>
</evidence>
<dbReference type="InterPro" id="IPR036890">
    <property type="entry name" value="HATPase_C_sf"/>
</dbReference>
<evidence type="ECO:0000259" key="13">
    <source>
        <dbReference type="PROSITE" id="PS50109"/>
    </source>
</evidence>
<dbReference type="PROSITE" id="PS50885">
    <property type="entry name" value="HAMP"/>
    <property type="match status" value="1"/>
</dbReference>
<keyword evidence="5" id="KW-0597">Phosphoprotein</keyword>
<sequence>MKGIRGRITFTYMILIVLTLIISGVYTLQFIERVYMDNLRKTLVDEARILANWVSPYMVAPDSSMPYISELSSTVHSSTGKRITVFSKNGEPLYDTSLRPFEDARSKPEIEQALHGQVGSDIRLDPSKGTNVLLVAVPVTGGPDVLGVIRVGLPLSGAYQELRHAWGSVGISLLAVAVISSLVGAYFALGIARPIEEITRVTRRIASGAFHERVRYRAQDELGVLGESVNLMATRLSDQIEDLTQEKSKLEGIIASMDSGVMVVDRSGRVLVVNRATESLLRHAGRKLLGQWHWEVGRSYGLSSMIDEVLLTGEPRRKEIVLTSPVETNLELFATPIKGKNESIVGAVVVLHDVSKWRRVEQMRTEFVANVSHELRTPITAVRGFAETLLDGALEDPEMRKQFIKIIYEESDRLSRLVNDLLELSKIESGHAVLQFEVCEMNNLVKTTVDKLVHQAGQNGLTLEAHVPEEPIFAEVAKDRISQVLINLIANAIVYTSEGGRIDVYLEEAEDRVTVRVQDTGIGIPKEDLPRLFERFYRVDKARARRSGGTGLGLAIVKHIVEAHEGTVDVQSTVGKGSTFSFSLPKRQL</sequence>
<dbReference type="Pfam" id="PF00672">
    <property type="entry name" value="HAMP"/>
    <property type="match status" value="1"/>
</dbReference>
<feature type="domain" description="Histidine kinase" evidence="13">
    <location>
        <begin position="370"/>
        <end position="588"/>
    </location>
</feature>
<evidence type="ECO:0000256" key="4">
    <source>
        <dbReference type="ARBA" id="ARBA00022475"/>
    </source>
</evidence>
<dbReference type="SUPFAM" id="SSF47384">
    <property type="entry name" value="Homodimeric domain of signal transducing histidine kinase"/>
    <property type="match status" value="1"/>
</dbReference>
<keyword evidence="4" id="KW-1003">Cell membrane</keyword>
<dbReference type="CDD" id="cd00075">
    <property type="entry name" value="HATPase"/>
    <property type="match status" value="1"/>
</dbReference>
<dbReference type="InterPro" id="IPR036097">
    <property type="entry name" value="HisK_dim/P_sf"/>
</dbReference>
<dbReference type="SUPFAM" id="SSF55874">
    <property type="entry name" value="ATPase domain of HSP90 chaperone/DNA topoisomerase II/histidine kinase"/>
    <property type="match status" value="1"/>
</dbReference>
<dbReference type="InterPro" id="IPR000014">
    <property type="entry name" value="PAS"/>
</dbReference>
<evidence type="ECO:0000256" key="12">
    <source>
        <dbReference type="SAM" id="Phobius"/>
    </source>
</evidence>
<keyword evidence="12" id="KW-0812">Transmembrane</keyword>
<reference evidence="17" key="1">
    <citation type="journal article" date="2019" name="Int. J. Syst. Evol. Microbiol.">
        <title>The Global Catalogue of Microorganisms (GCM) 10K type strain sequencing project: providing services to taxonomists for standard genome sequencing and annotation.</title>
        <authorList>
            <consortium name="The Broad Institute Genomics Platform"/>
            <consortium name="The Broad Institute Genome Sequencing Center for Infectious Disease"/>
            <person name="Wu L."/>
            <person name="Ma J."/>
        </authorList>
    </citation>
    <scope>NUCLEOTIDE SEQUENCE [LARGE SCALE GENOMIC DNA]</scope>
    <source>
        <strain evidence="17">WYCCWR 12678</strain>
    </source>
</reference>
<dbReference type="PANTHER" id="PTHR45453">
    <property type="entry name" value="PHOSPHATE REGULON SENSOR PROTEIN PHOR"/>
    <property type="match status" value="1"/>
</dbReference>
<dbReference type="EC" id="2.7.13.3" evidence="3"/>
<keyword evidence="10" id="KW-0902">Two-component regulatory system</keyword>
<organism evidence="16 17">
    <name type="scientific">Effusibacillus consociatus</name>
    <dbReference type="NCBI Taxonomy" id="1117041"/>
    <lineage>
        <taxon>Bacteria</taxon>
        <taxon>Bacillati</taxon>
        <taxon>Bacillota</taxon>
        <taxon>Bacilli</taxon>
        <taxon>Bacillales</taxon>
        <taxon>Alicyclobacillaceae</taxon>
        <taxon>Effusibacillus</taxon>
    </lineage>
</organism>
<gene>
    <name evidence="16" type="primary">pnpS</name>
    <name evidence="16" type="ORF">ACFO8Q_12980</name>
</gene>
<evidence type="ECO:0000256" key="6">
    <source>
        <dbReference type="ARBA" id="ARBA00022679"/>
    </source>
</evidence>
<dbReference type="SUPFAM" id="SSF158472">
    <property type="entry name" value="HAMP domain-like"/>
    <property type="match status" value="1"/>
</dbReference>
<dbReference type="Proteomes" id="UP001596002">
    <property type="component" value="Unassembled WGS sequence"/>
</dbReference>
<dbReference type="InterPro" id="IPR003660">
    <property type="entry name" value="HAMP_dom"/>
</dbReference>
<evidence type="ECO:0000256" key="11">
    <source>
        <dbReference type="ARBA" id="ARBA00023136"/>
    </source>
</evidence>
<dbReference type="InterPro" id="IPR003594">
    <property type="entry name" value="HATPase_dom"/>
</dbReference>
<keyword evidence="8 16" id="KW-0418">Kinase</keyword>
<dbReference type="SMART" id="SM00388">
    <property type="entry name" value="HisKA"/>
    <property type="match status" value="1"/>
</dbReference>
<evidence type="ECO:0000259" key="15">
    <source>
        <dbReference type="PROSITE" id="PS50885"/>
    </source>
</evidence>
<protein>
    <recommendedName>
        <fullName evidence="3">histidine kinase</fullName>
        <ecNumber evidence="3">2.7.13.3</ecNumber>
    </recommendedName>
</protein>